<evidence type="ECO:0000259" key="2">
    <source>
        <dbReference type="Pfam" id="PF25298"/>
    </source>
</evidence>
<feature type="domain" description="FP protein C-terminal" evidence="2">
    <location>
        <begin position="181"/>
        <end position="232"/>
    </location>
</feature>
<dbReference type="Pfam" id="PF25298">
    <property type="entry name" value="Baculo_FP_2nd"/>
    <property type="match status" value="1"/>
</dbReference>
<keyword evidence="4" id="KW-1185">Reference proteome</keyword>
<dbReference type="EMBL" id="JBJJXI010000060">
    <property type="protein sequence ID" value="KAL3398096.1"/>
    <property type="molecule type" value="Genomic_DNA"/>
</dbReference>
<protein>
    <recommendedName>
        <fullName evidence="2">FP protein C-terminal domain-containing protein</fullName>
    </recommendedName>
</protein>
<evidence type="ECO:0000313" key="4">
    <source>
        <dbReference type="Proteomes" id="UP001627154"/>
    </source>
</evidence>
<feature type="coiled-coil region" evidence="1">
    <location>
        <begin position="36"/>
        <end position="70"/>
    </location>
</feature>
<reference evidence="3 4" key="1">
    <citation type="journal article" date="2024" name="bioRxiv">
        <title>A reference genome for Trichogramma kaykai: A tiny desert-dwelling parasitoid wasp with competing sex-ratio distorters.</title>
        <authorList>
            <person name="Culotta J."/>
            <person name="Lindsey A.R."/>
        </authorList>
    </citation>
    <scope>NUCLEOTIDE SEQUENCE [LARGE SCALE GENOMIC DNA]</scope>
    <source>
        <strain evidence="3 4">KSX58</strain>
    </source>
</reference>
<accession>A0ABD2WZZ4</accession>
<dbReference type="Proteomes" id="UP001627154">
    <property type="component" value="Unassembled WGS sequence"/>
</dbReference>
<organism evidence="3 4">
    <name type="scientific">Trichogramma kaykai</name>
    <dbReference type="NCBI Taxonomy" id="54128"/>
    <lineage>
        <taxon>Eukaryota</taxon>
        <taxon>Metazoa</taxon>
        <taxon>Ecdysozoa</taxon>
        <taxon>Arthropoda</taxon>
        <taxon>Hexapoda</taxon>
        <taxon>Insecta</taxon>
        <taxon>Pterygota</taxon>
        <taxon>Neoptera</taxon>
        <taxon>Endopterygota</taxon>
        <taxon>Hymenoptera</taxon>
        <taxon>Apocrita</taxon>
        <taxon>Proctotrupomorpha</taxon>
        <taxon>Chalcidoidea</taxon>
        <taxon>Trichogrammatidae</taxon>
        <taxon>Trichogramma</taxon>
    </lineage>
</organism>
<gene>
    <name evidence="3" type="ORF">TKK_008307</name>
</gene>
<evidence type="ECO:0000313" key="3">
    <source>
        <dbReference type="EMBL" id="KAL3398096.1"/>
    </source>
</evidence>
<dbReference type="InterPro" id="IPR057251">
    <property type="entry name" value="FP_C"/>
</dbReference>
<evidence type="ECO:0000256" key="1">
    <source>
        <dbReference type="SAM" id="Coils"/>
    </source>
</evidence>
<dbReference type="AlphaFoldDB" id="A0ABD2WZZ4"/>
<comment type="caution">
    <text evidence="3">The sequence shown here is derived from an EMBL/GenBank/DDBJ whole genome shotgun (WGS) entry which is preliminary data.</text>
</comment>
<keyword evidence="1" id="KW-0175">Coiled coil</keyword>
<name>A0ABD2WZZ4_9HYME</name>
<proteinExistence type="predicted"/>
<sequence>MDIRKFESSSDSDKLIVIFKLLTSNNGTTQALLLELKCVKSEVAKQSKRIEELEADNAFLHREVRSLKSMQCNDASSTELKICGIPSASSKQPRKIVDAVLDHLNLSSMKGDVIKTRFLPKSDDQKNTRRKDRTYIATFKSTAVRDFVIQTKIKNGQLNYGKLFKDDCSDSIMNLYAVESPYIHRLKRQARELANKHKYSRIWIRNNTVIVSKDDNSPHISIVSENDLSKIV</sequence>